<name>A0A8I6RTQ7_CIMLE</name>
<dbReference type="EnsemblMetazoa" id="XM_014394526.2">
    <property type="protein sequence ID" value="XP_014250012.1"/>
    <property type="gene ID" value="LOC106666964"/>
</dbReference>
<keyword evidence="10" id="KW-1185">Reference proteome</keyword>
<dbReference type="OMA" id="KYFLQCV"/>
<dbReference type="Pfam" id="PF25766">
    <property type="entry name" value="TPR_RPAP1"/>
    <property type="match status" value="1"/>
</dbReference>
<keyword evidence="3" id="KW-0804">Transcription</keyword>
<comment type="similarity">
    <text evidence="2">Belongs to the RPAP1 family.</text>
</comment>
<evidence type="ECO:0000256" key="4">
    <source>
        <dbReference type="ARBA" id="ARBA00023242"/>
    </source>
</evidence>
<dbReference type="AlphaFoldDB" id="A0A8I6RTQ7"/>
<dbReference type="InterPro" id="IPR016024">
    <property type="entry name" value="ARM-type_fold"/>
</dbReference>
<evidence type="ECO:0000259" key="6">
    <source>
        <dbReference type="Pfam" id="PF08620"/>
    </source>
</evidence>
<accession>A0A8I6RTQ7</accession>
<feature type="domain" description="RPAP1 N-terminal" evidence="7">
    <location>
        <begin position="55"/>
        <end position="97"/>
    </location>
</feature>
<dbReference type="RefSeq" id="XP_014250012.1">
    <property type="nucleotide sequence ID" value="XM_014394526.2"/>
</dbReference>
<proteinExistence type="inferred from homology"/>
<evidence type="ECO:0000313" key="10">
    <source>
        <dbReference type="Proteomes" id="UP000494040"/>
    </source>
</evidence>
<reference evidence="9" key="1">
    <citation type="submission" date="2022-01" db="UniProtKB">
        <authorList>
            <consortium name="EnsemblMetazoa"/>
        </authorList>
    </citation>
    <scope>IDENTIFICATION</scope>
</reference>
<dbReference type="Proteomes" id="UP000494040">
    <property type="component" value="Unassembled WGS sequence"/>
</dbReference>
<evidence type="ECO:0000259" key="7">
    <source>
        <dbReference type="Pfam" id="PF08621"/>
    </source>
</evidence>
<evidence type="ECO:0000256" key="2">
    <source>
        <dbReference type="ARBA" id="ARBA00009953"/>
    </source>
</evidence>
<evidence type="ECO:0000256" key="5">
    <source>
        <dbReference type="SAM" id="MobiDB-lite"/>
    </source>
</evidence>
<dbReference type="InterPro" id="IPR013929">
    <property type="entry name" value="RPAP1_C"/>
</dbReference>
<dbReference type="GeneID" id="106666964"/>
<feature type="region of interest" description="Disordered" evidence="5">
    <location>
        <begin position="13"/>
        <end position="43"/>
    </location>
</feature>
<dbReference type="PANTHER" id="PTHR21483:SF18">
    <property type="entry name" value="RNA POLYMERASE II-ASSOCIATED PROTEIN 1"/>
    <property type="match status" value="1"/>
</dbReference>
<dbReference type="InterPro" id="IPR013930">
    <property type="entry name" value="RPAP1_N"/>
</dbReference>
<feature type="domain" description="RPAP1/MINIYO-like TPR repeats" evidence="8">
    <location>
        <begin position="818"/>
        <end position="1015"/>
    </location>
</feature>
<dbReference type="Pfam" id="PF08621">
    <property type="entry name" value="RPAP1_N"/>
    <property type="match status" value="1"/>
</dbReference>
<sequence length="1047" mass="119124">MAEKPRMSIFAQRMQKGREGKNIADPPVKEEHKTNTNSNQFGERSYVCSTAEADSIHLENVEKLSSMSQEELILERQKLLSTLDPELVEYLKSRRTKYSSVTPMETSEEEEQRQDVEVKPALEEEDVKNLVNKYPHMDVVEDEKLQWIGELPKDVQPPKDSYSARFNFEGELLPFIDKGEGVLQGLHNHGEEQERPGYTLQELIQLSRSSVLQQRVISLNCLAKIMANASRYNEHFNKPILPALLDADMYLLLRFSLDDPAPPIVIASATAICNLIVNHTDELCLDVLMGSPLGIQQPSLGVIIEMKPEEVAELKDQELLKLDIIKGMFRTNILERMIYVIKNLPSEPIEVKSMIKIFTRIARHSYDSAEAVFSCSGLLNTVEELLKSFKKGSYYPEAVKLFRILAARSITLAKKLVEHYSIIDIICQFIAGERAQGHPEEMQLSLESFYTWQTFMNYNLTPHLLSNLFPVIMKMLEAHAGLTNLTSVKSDLEHGTALISTLSLAAKHSCEPVFKAYPLVLQVALKWISQLATTENPSFSACKLVGSTLQFMTNCSSNFDSAHHLNPVLLQLFEKGVFSQLISKLRKCSWLICGEIISCPENLPCLGSLPPIVHKESVLPFVIHLGMYLLSNKNHQYIERFVCDPQILLYIRSVLKCENLKTKSGHWYARPEIYLLSLLVHLYTFTELTVNSDLYHKLAFALVVTVQSGDKYLLPEIFSKTIFNKKFFGLDVNSVSEKLQSLKIEDSVDNKHLKKTDYLQKALINMPKIEKCYIQELGLGFVNKPSIPSTLTGTLNATQSAVPSDWIFLPILRVYDNQGNVPNSLDIITCCLQWFVIMEELFPEIASSLSFAAKYCRLCCVYLADNDLFREVTSHLEICLTYIIQNFKLLDFETEIPGLKSFYDFYRQILDQYVSVSYCDEVFGQYIVVPLGQKHSTRYKKLVWSELAAVLRILRTPLSHITLKHYTDPVENDYNLLMTYLHALATGPVKEAWCPILYTVAIHHVSHYVAAHSDNTAKALLSRIEKLGNEDLKQSLLKQCTIREETV</sequence>
<dbReference type="InterPro" id="IPR039913">
    <property type="entry name" value="RPAP1/Rba50"/>
</dbReference>
<dbReference type="Pfam" id="PF08620">
    <property type="entry name" value="RPAP1_C"/>
    <property type="match status" value="1"/>
</dbReference>
<dbReference type="SUPFAM" id="SSF48371">
    <property type="entry name" value="ARM repeat"/>
    <property type="match status" value="1"/>
</dbReference>
<dbReference type="KEGG" id="clec:106666964"/>
<protein>
    <recommendedName>
        <fullName evidence="11">RNA polymerase II-associated protein 1</fullName>
    </recommendedName>
</protein>
<feature type="domain" description="RPAP1 C-terminal" evidence="6">
    <location>
        <begin position="164"/>
        <end position="229"/>
    </location>
</feature>
<feature type="compositionally biased region" description="Basic and acidic residues" evidence="5">
    <location>
        <begin position="16"/>
        <end position="34"/>
    </location>
</feature>
<keyword evidence="4" id="KW-0539">Nucleus</keyword>
<comment type="subcellular location">
    <subcellularLocation>
        <location evidence="1">Nucleus</location>
    </subcellularLocation>
</comment>
<organism evidence="9 10">
    <name type="scientific">Cimex lectularius</name>
    <name type="common">Bed bug</name>
    <name type="synonym">Acanthia lectularia</name>
    <dbReference type="NCBI Taxonomy" id="79782"/>
    <lineage>
        <taxon>Eukaryota</taxon>
        <taxon>Metazoa</taxon>
        <taxon>Ecdysozoa</taxon>
        <taxon>Arthropoda</taxon>
        <taxon>Hexapoda</taxon>
        <taxon>Insecta</taxon>
        <taxon>Pterygota</taxon>
        <taxon>Neoptera</taxon>
        <taxon>Paraneoptera</taxon>
        <taxon>Hemiptera</taxon>
        <taxon>Heteroptera</taxon>
        <taxon>Panheteroptera</taxon>
        <taxon>Cimicomorpha</taxon>
        <taxon>Cimicidae</taxon>
        <taxon>Cimex</taxon>
    </lineage>
</organism>
<dbReference type="GO" id="GO:0006366">
    <property type="term" value="P:transcription by RNA polymerase II"/>
    <property type="evidence" value="ECO:0007669"/>
    <property type="project" value="InterPro"/>
</dbReference>
<evidence type="ECO:0008006" key="11">
    <source>
        <dbReference type="Google" id="ProtNLM"/>
    </source>
</evidence>
<evidence type="ECO:0000259" key="8">
    <source>
        <dbReference type="Pfam" id="PF25766"/>
    </source>
</evidence>
<dbReference type="InterPro" id="IPR057989">
    <property type="entry name" value="TPR_RPAP1/MINIYO-like"/>
</dbReference>
<evidence type="ECO:0000256" key="1">
    <source>
        <dbReference type="ARBA" id="ARBA00004123"/>
    </source>
</evidence>
<evidence type="ECO:0000313" key="9">
    <source>
        <dbReference type="EnsemblMetazoa" id="XP_014250012.1"/>
    </source>
</evidence>
<dbReference type="PANTHER" id="PTHR21483">
    <property type="entry name" value="RNA POLYMERASE II-ASSOCIATED PROTEIN 1"/>
    <property type="match status" value="1"/>
</dbReference>
<evidence type="ECO:0000256" key="3">
    <source>
        <dbReference type="ARBA" id="ARBA00023163"/>
    </source>
</evidence>
<dbReference type="OrthoDB" id="348201at2759"/>